<name>X0WTX2_9ZZZZ</name>
<accession>X0WTX2</accession>
<protein>
    <submittedName>
        <fullName evidence="1">Uncharacterized protein</fullName>
    </submittedName>
</protein>
<evidence type="ECO:0000313" key="1">
    <source>
        <dbReference type="EMBL" id="GAG16171.1"/>
    </source>
</evidence>
<sequence length="66" mass="7540">LKTSPSGTSPFYLFRLPHKMPNQIIGQQMTPEFFTNHLGAFTPKDIHLHGNFYVTKIKLNNPSLKV</sequence>
<feature type="non-terminal residue" evidence="1">
    <location>
        <position position="1"/>
    </location>
</feature>
<comment type="caution">
    <text evidence="1">The sequence shown here is derived from an EMBL/GenBank/DDBJ whole genome shotgun (WGS) entry which is preliminary data.</text>
</comment>
<organism evidence="1">
    <name type="scientific">marine sediment metagenome</name>
    <dbReference type="NCBI Taxonomy" id="412755"/>
    <lineage>
        <taxon>unclassified sequences</taxon>
        <taxon>metagenomes</taxon>
        <taxon>ecological metagenomes</taxon>
    </lineage>
</organism>
<dbReference type="AlphaFoldDB" id="X0WTX2"/>
<proteinExistence type="predicted"/>
<dbReference type="EMBL" id="BARS01036537">
    <property type="protein sequence ID" value="GAG16171.1"/>
    <property type="molecule type" value="Genomic_DNA"/>
</dbReference>
<reference evidence="1" key="1">
    <citation type="journal article" date="2014" name="Front. Microbiol.">
        <title>High frequency of phylogenetically diverse reductive dehalogenase-homologous genes in deep subseafloor sedimentary metagenomes.</title>
        <authorList>
            <person name="Kawai M."/>
            <person name="Futagami T."/>
            <person name="Toyoda A."/>
            <person name="Takaki Y."/>
            <person name="Nishi S."/>
            <person name="Hori S."/>
            <person name="Arai W."/>
            <person name="Tsubouchi T."/>
            <person name="Morono Y."/>
            <person name="Uchiyama I."/>
            <person name="Ito T."/>
            <person name="Fujiyama A."/>
            <person name="Inagaki F."/>
            <person name="Takami H."/>
        </authorList>
    </citation>
    <scope>NUCLEOTIDE SEQUENCE</scope>
    <source>
        <strain evidence="1">Expedition CK06-06</strain>
    </source>
</reference>
<gene>
    <name evidence="1" type="ORF">S01H1_56143</name>
</gene>